<evidence type="ECO:0000313" key="1">
    <source>
        <dbReference type="EMBL" id="KAF6143307.1"/>
    </source>
</evidence>
<evidence type="ECO:0000313" key="2">
    <source>
        <dbReference type="Proteomes" id="UP000541444"/>
    </source>
</evidence>
<organism evidence="1 2">
    <name type="scientific">Kingdonia uniflora</name>
    <dbReference type="NCBI Taxonomy" id="39325"/>
    <lineage>
        <taxon>Eukaryota</taxon>
        <taxon>Viridiplantae</taxon>
        <taxon>Streptophyta</taxon>
        <taxon>Embryophyta</taxon>
        <taxon>Tracheophyta</taxon>
        <taxon>Spermatophyta</taxon>
        <taxon>Magnoliopsida</taxon>
        <taxon>Ranunculales</taxon>
        <taxon>Circaeasteraceae</taxon>
        <taxon>Kingdonia</taxon>
    </lineage>
</organism>
<reference evidence="1 2" key="1">
    <citation type="journal article" date="2020" name="IScience">
        <title>Genome Sequencing of the Endangered Kingdonia uniflora (Circaeasteraceae, Ranunculales) Reveals Potential Mechanisms of Evolutionary Specialization.</title>
        <authorList>
            <person name="Sun Y."/>
            <person name="Deng T."/>
            <person name="Zhang A."/>
            <person name="Moore M.J."/>
            <person name="Landis J.B."/>
            <person name="Lin N."/>
            <person name="Zhang H."/>
            <person name="Zhang X."/>
            <person name="Huang J."/>
            <person name="Zhang X."/>
            <person name="Sun H."/>
            <person name="Wang H."/>
        </authorList>
    </citation>
    <scope>NUCLEOTIDE SEQUENCE [LARGE SCALE GENOMIC DNA]</scope>
    <source>
        <strain evidence="1">TB1705</strain>
        <tissue evidence="1">Leaf</tissue>
    </source>
</reference>
<dbReference type="Proteomes" id="UP000541444">
    <property type="component" value="Unassembled WGS sequence"/>
</dbReference>
<name>A0A7J7LKZ5_9MAGN</name>
<dbReference type="AlphaFoldDB" id="A0A7J7LKZ5"/>
<dbReference type="EMBL" id="JACGCM010002208">
    <property type="protein sequence ID" value="KAF6143307.1"/>
    <property type="molecule type" value="Genomic_DNA"/>
</dbReference>
<keyword evidence="2" id="KW-1185">Reference proteome</keyword>
<proteinExistence type="predicted"/>
<sequence length="79" mass="9036">RFPHTQQLSLSLYTIITPSLSSSIPEERKPKAIVVSKGSHCTKRNYCTRGNPNLSTIPKDTLFIYLSSRCKYYVILFLL</sequence>
<protein>
    <submittedName>
        <fullName evidence="1">Uncharacterized protein</fullName>
    </submittedName>
</protein>
<feature type="non-terminal residue" evidence="1">
    <location>
        <position position="1"/>
    </location>
</feature>
<comment type="caution">
    <text evidence="1">The sequence shown here is derived from an EMBL/GenBank/DDBJ whole genome shotgun (WGS) entry which is preliminary data.</text>
</comment>
<accession>A0A7J7LKZ5</accession>
<gene>
    <name evidence="1" type="ORF">GIB67_039090</name>
</gene>